<accession>A0A0T6BKI7</accession>
<evidence type="ECO:0000313" key="8">
    <source>
        <dbReference type="Proteomes" id="UP000036168"/>
    </source>
</evidence>
<dbReference type="PANTHER" id="PTHR30244">
    <property type="entry name" value="TRANSAMINASE"/>
    <property type="match status" value="1"/>
</dbReference>
<evidence type="ECO:0000313" key="7">
    <source>
        <dbReference type="EMBL" id="MEC0484070.1"/>
    </source>
</evidence>
<dbReference type="InterPro" id="IPR000653">
    <property type="entry name" value="DegT/StrS_aminotransferase"/>
</dbReference>
<name>A0A0T6BKI7_9BACI</name>
<protein>
    <submittedName>
        <fullName evidence="6 7">Aminotransferase</fullName>
        <ecNumber evidence="7">2.6.1.-</ecNumber>
    </submittedName>
</protein>
<reference evidence="6 8" key="1">
    <citation type="journal article" date="2015" name="Int. J. Syst. Evol. Microbiol.">
        <title>Bacillus glycinifermentans sp. nov., isolated from fermented soybean paste.</title>
        <authorList>
            <person name="Kim S.J."/>
            <person name="Dunlap C.A."/>
            <person name="Kwon S.W."/>
            <person name="Rooney A.P."/>
        </authorList>
    </citation>
    <scope>NUCLEOTIDE SEQUENCE [LARGE SCALE GENOMIC DNA]</scope>
    <source>
        <strain evidence="6 8">GO-13</strain>
    </source>
</reference>
<dbReference type="InterPro" id="IPR015421">
    <property type="entry name" value="PyrdxlP-dep_Trfase_major"/>
</dbReference>
<dbReference type="EC" id="2.6.1.-" evidence="7"/>
<dbReference type="EMBL" id="LECW02000045">
    <property type="protein sequence ID" value="KRT90371.1"/>
    <property type="molecule type" value="Genomic_DNA"/>
</dbReference>
<dbReference type="SUPFAM" id="SSF53383">
    <property type="entry name" value="PLP-dependent transferases"/>
    <property type="match status" value="1"/>
</dbReference>
<dbReference type="OrthoDB" id="9810913at2"/>
<dbReference type="Proteomes" id="UP001341297">
    <property type="component" value="Unassembled WGS sequence"/>
</dbReference>
<evidence type="ECO:0000256" key="5">
    <source>
        <dbReference type="RuleBase" id="RU004508"/>
    </source>
</evidence>
<dbReference type="Gene3D" id="3.40.640.10">
    <property type="entry name" value="Type I PLP-dependent aspartate aminotransferase-like (Major domain)"/>
    <property type="match status" value="1"/>
</dbReference>
<keyword evidence="1 4" id="KW-0663">Pyridoxal phosphate</keyword>
<feature type="active site" description="Proton acceptor" evidence="3">
    <location>
        <position position="191"/>
    </location>
</feature>
<dbReference type="GO" id="GO:0030170">
    <property type="term" value="F:pyridoxal phosphate binding"/>
    <property type="evidence" value="ECO:0007669"/>
    <property type="project" value="TreeGrafter"/>
</dbReference>
<dbReference type="GO" id="GO:0000271">
    <property type="term" value="P:polysaccharide biosynthetic process"/>
    <property type="evidence" value="ECO:0007669"/>
    <property type="project" value="TreeGrafter"/>
</dbReference>
<reference evidence="7 9" key="3">
    <citation type="submission" date="2023-03" db="EMBL/GenBank/DDBJ databases">
        <title>Agriculturally important microbes genome sequencing.</title>
        <authorList>
            <person name="Dunlap C."/>
        </authorList>
    </citation>
    <scope>NUCLEOTIDE SEQUENCE [LARGE SCALE GENOMIC DNA]</scope>
    <source>
        <strain evidence="7 9">CBP-3203</strain>
    </source>
</reference>
<comment type="caution">
    <text evidence="6">The sequence shown here is derived from an EMBL/GenBank/DDBJ whole genome shotgun (WGS) entry which is preliminary data.</text>
</comment>
<evidence type="ECO:0000256" key="2">
    <source>
        <dbReference type="ARBA" id="ARBA00037999"/>
    </source>
</evidence>
<keyword evidence="9" id="KW-1185">Reference proteome</keyword>
<dbReference type="RefSeq" id="WP_048353632.1">
    <property type="nucleotide sequence ID" value="NZ_CP023481.1"/>
</dbReference>
<dbReference type="PIRSF" id="PIRSF000390">
    <property type="entry name" value="PLP_StrS"/>
    <property type="match status" value="1"/>
</dbReference>
<dbReference type="InterPro" id="IPR015424">
    <property type="entry name" value="PyrdxlP-dep_Trfase"/>
</dbReference>
<dbReference type="EMBL" id="JARRTL010000006">
    <property type="protein sequence ID" value="MEC0484070.1"/>
    <property type="molecule type" value="Genomic_DNA"/>
</dbReference>
<evidence type="ECO:0000256" key="3">
    <source>
        <dbReference type="PIRSR" id="PIRSR000390-1"/>
    </source>
</evidence>
<dbReference type="Pfam" id="PF01041">
    <property type="entry name" value="DegT_DnrJ_EryC1"/>
    <property type="match status" value="1"/>
</dbReference>
<dbReference type="CDD" id="cd00616">
    <property type="entry name" value="AHBA_syn"/>
    <property type="match status" value="1"/>
</dbReference>
<comment type="similarity">
    <text evidence="2 5">Belongs to the DegT/DnrJ/EryC1 family.</text>
</comment>
<keyword evidence="6" id="KW-0032">Aminotransferase</keyword>
<evidence type="ECO:0000313" key="9">
    <source>
        <dbReference type="Proteomes" id="UP001341297"/>
    </source>
</evidence>
<dbReference type="Proteomes" id="UP000036168">
    <property type="component" value="Unassembled WGS sequence"/>
</dbReference>
<feature type="modified residue" description="N6-(pyridoxal phosphate)lysine" evidence="4">
    <location>
        <position position="191"/>
    </location>
</feature>
<evidence type="ECO:0000256" key="4">
    <source>
        <dbReference type="PIRSR" id="PIRSR000390-2"/>
    </source>
</evidence>
<organism evidence="6 8">
    <name type="scientific">Bacillus glycinifermentans</name>
    <dbReference type="NCBI Taxonomy" id="1664069"/>
    <lineage>
        <taxon>Bacteria</taxon>
        <taxon>Bacillati</taxon>
        <taxon>Bacillota</taxon>
        <taxon>Bacilli</taxon>
        <taxon>Bacillales</taxon>
        <taxon>Bacillaceae</taxon>
        <taxon>Bacillus</taxon>
    </lineage>
</organism>
<dbReference type="GO" id="GO:0008483">
    <property type="term" value="F:transaminase activity"/>
    <property type="evidence" value="ECO:0007669"/>
    <property type="project" value="UniProtKB-KW"/>
</dbReference>
<proteinExistence type="inferred from homology"/>
<reference evidence="6" key="2">
    <citation type="submission" date="2015-10" db="EMBL/GenBank/DDBJ databases">
        <authorList>
            <person name="Gilbert D.G."/>
        </authorList>
    </citation>
    <scope>NUCLEOTIDE SEQUENCE</scope>
    <source>
        <strain evidence="6">GO-13</strain>
    </source>
</reference>
<gene>
    <name evidence="6" type="ORF">AB447_207260</name>
    <name evidence="7" type="ORF">P8828_04265</name>
</gene>
<evidence type="ECO:0000256" key="1">
    <source>
        <dbReference type="ARBA" id="ARBA00022898"/>
    </source>
</evidence>
<keyword evidence="6" id="KW-0808">Transferase</keyword>
<evidence type="ECO:0000313" key="6">
    <source>
        <dbReference type="EMBL" id="KRT90371.1"/>
    </source>
</evidence>
<dbReference type="PANTHER" id="PTHR30244:SF9">
    <property type="entry name" value="PROTEIN RV3402C"/>
    <property type="match status" value="1"/>
</dbReference>
<dbReference type="AlphaFoldDB" id="A0A0T6BKI7"/>
<sequence>MAGHLKFNERINVTKPKLPSMEAYLAKIQKIWDNNWLTNNGPLHEEFKEALTGYLQTNHHLELFVNGHSALELALKSLDLSGEVITTPFTFASTVQAILNTGLKPVFCDIEPHTYNIDTNQIERLITDKTSAIVAVHVYGNPCDVYEIEKIAEKYNLKVIYDAAHAFGVSLNGRSIAEFGDISMFSMHATKVFHSIEGGLLVFRDPAIGKKLNAMKNFGIAAEDSIDYPGVNAKMNEFQAAMGLVNLQTIDEDILARKKVYAAYRKYLAKLSSITILNEMDGVSHSYSYFPVLFNSKEIRDYVFNEAKKYNLYTRKYFYPLCNEFKFCQYPKGETPTALSVSERMLALPMYAELHESSVDQICKIMMKLMDDYNSKLSSLTGSLK</sequence>